<sequence>MKLLSMIIFPACGGVCAVGWYGFNSLQPKNLKQYLEWQGFELASADGAWKSVIKEHGALAKSIGVSSESDLQNLKVWCEMHLSLSEFSAYIDKATKLCVDNVGTVEAKLVRDGIPVNTFFQDSTQDDQYKTSYVFRKHNADFLFLIGHVPEKGEDFEPAVSKYKEWCKSTLKAKPTPSLLENFKLFCKPKSFSTVKEYLDTFKLKYLTNDDSKLKLKWLSIRDFASYKQDITDNIGDESDLKNWCENSLKRKFSETMDVFEDILKKVKARCTEGSLLADS</sequence>
<evidence type="ECO:0000313" key="1">
    <source>
        <dbReference type="EMBL" id="AEW45665.1"/>
    </source>
</evidence>
<dbReference type="STRING" id="1111676.MHC_04045"/>
<dbReference type="Proteomes" id="UP000009135">
    <property type="component" value="Chromosome"/>
</dbReference>
<evidence type="ECO:0000313" key="2">
    <source>
        <dbReference type="Proteomes" id="UP000009135"/>
    </source>
</evidence>
<dbReference type="AlphaFoldDB" id="H6N7P3"/>
<dbReference type="EMBL" id="CP003199">
    <property type="protein sequence ID" value="AEW45665.1"/>
    <property type="molecule type" value="Genomic_DNA"/>
</dbReference>
<protein>
    <submittedName>
        <fullName evidence="1">Uncharacterized protein</fullName>
    </submittedName>
</protein>
<reference evidence="1 2" key="1">
    <citation type="journal article" date="2012" name="J. Bacteriol.">
        <title>Complete genome sequence of Mycoplasma haemocanis strain Illinois.</title>
        <authorList>
            <person name="do Nascimento N.C."/>
            <person name="Guimaraes A.M."/>
            <person name="Santos A.P."/>
            <person name="Sanmiguel P.J."/>
            <person name="Messick J.B."/>
        </authorList>
    </citation>
    <scope>NUCLEOTIDE SEQUENCE [LARGE SCALE GENOMIC DNA]</scope>
    <source>
        <strain evidence="1 2">Illinois</strain>
    </source>
</reference>
<gene>
    <name evidence="1" type="ordered locus">MHC_04045</name>
</gene>
<dbReference type="OrthoDB" id="9819603at2"/>
<accession>H6N7P3</accession>
<name>H6N7P3_MYCHN</name>
<proteinExistence type="predicted"/>
<dbReference type="HOGENOM" id="CLU_087907_0_0_14"/>
<keyword evidence="2" id="KW-1185">Reference proteome</keyword>
<dbReference type="KEGG" id="mhe:MHC_04045"/>
<organism evidence="1 2">
    <name type="scientific">Mycoplasma haemocanis (strain Illinois)</name>
    <dbReference type="NCBI Taxonomy" id="1111676"/>
    <lineage>
        <taxon>Bacteria</taxon>
        <taxon>Bacillati</taxon>
        <taxon>Mycoplasmatota</taxon>
        <taxon>Mollicutes</taxon>
        <taxon>Mycoplasmataceae</taxon>
        <taxon>Mycoplasma</taxon>
    </lineage>
</organism>